<reference evidence="2" key="1">
    <citation type="journal article" date="2019" name="Int. J. Syst. Evol. Microbiol.">
        <title>The Global Catalogue of Microorganisms (GCM) 10K type strain sequencing project: providing services to taxonomists for standard genome sequencing and annotation.</title>
        <authorList>
            <consortium name="The Broad Institute Genomics Platform"/>
            <consortium name="The Broad Institute Genome Sequencing Center for Infectious Disease"/>
            <person name="Wu L."/>
            <person name="Ma J."/>
        </authorList>
    </citation>
    <scope>NUCLEOTIDE SEQUENCE [LARGE SCALE GENOMIC DNA]</scope>
    <source>
        <strain evidence="2">CGMCC 1.12990</strain>
    </source>
</reference>
<proteinExistence type="predicted"/>
<accession>A0ABQ1WM82</accession>
<comment type="caution">
    <text evidence="1">The sequence shown here is derived from an EMBL/GenBank/DDBJ whole genome shotgun (WGS) entry which is preliminary data.</text>
</comment>
<gene>
    <name evidence="1" type="ORF">GCM10011378_11190</name>
</gene>
<dbReference type="Proteomes" id="UP000601361">
    <property type="component" value="Unassembled WGS sequence"/>
</dbReference>
<sequence length="177" mass="19522">MLVATTVLVAACCGSVSCECEDAYADAIGFRFSSDPVAGFRAADIDTVFVTRVPRDPKQQPRADTTFIARGTDSVAVLTQPLVINNATPFSQVGNRKLDQYTYTLYLAKSRRAVPIYRYQINQVELTTDYQADGCCTCYLNTGKRVVTTDNKGVSQQFYLTDPAANNQLIPIVLTRR</sequence>
<protein>
    <submittedName>
        <fullName evidence="1">Uncharacterized protein</fullName>
    </submittedName>
</protein>
<organism evidence="1 2">
    <name type="scientific">Hymenobacter glacieicola</name>
    <dbReference type="NCBI Taxonomy" id="1562124"/>
    <lineage>
        <taxon>Bacteria</taxon>
        <taxon>Pseudomonadati</taxon>
        <taxon>Bacteroidota</taxon>
        <taxon>Cytophagia</taxon>
        <taxon>Cytophagales</taxon>
        <taxon>Hymenobacteraceae</taxon>
        <taxon>Hymenobacter</taxon>
    </lineage>
</organism>
<keyword evidence="2" id="KW-1185">Reference proteome</keyword>
<evidence type="ECO:0000313" key="1">
    <source>
        <dbReference type="EMBL" id="GGG36558.1"/>
    </source>
</evidence>
<name>A0ABQ1WM82_9BACT</name>
<dbReference type="EMBL" id="BMGS01000002">
    <property type="protein sequence ID" value="GGG36558.1"/>
    <property type="molecule type" value="Genomic_DNA"/>
</dbReference>
<evidence type="ECO:0000313" key="2">
    <source>
        <dbReference type="Proteomes" id="UP000601361"/>
    </source>
</evidence>